<reference evidence="1 2" key="1">
    <citation type="journal article" date="2021" name="Microbiol. Spectr.">
        <title>A Single Bacterium Capable of Oxidation and Reduction of Iron at Circumneutral pH.</title>
        <authorList>
            <person name="Kato S."/>
            <person name="Ohkuma M."/>
        </authorList>
    </citation>
    <scope>NUCLEOTIDE SEQUENCE [LARGE SCALE GENOMIC DNA]</scope>
    <source>
        <strain evidence="1 2">MIZ03</strain>
    </source>
</reference>
<keyword evidence="2" id="KW-1185">Reference proteome</keyword>
<gene>
    <name evidence="1" type="ORF">MIZ03_1771</name>
</gene>
<proteinExistence type="predicted"/>
<evidence type="ECO:0000313" key="2">
    <source>
        <dbReference type="Proteomes" id="UP000824366"/>
    </source>
</evidence>
<sequence length="56" mass="5903">MRGCFMTSCATAHTSPEANHPLDALGVGNRVRFSQILGVPDVPQPGAMGRFCLSLS</sequence>
<accession>A0ABN6D4H4</accession>
<organism evidence="1 2">
    <name type="scientific">Rhodoferax lithotrophicus</name>
    <dbReference type="NCBI Taxonomy" id="2798804"/>
    <lineage>
        <taxon>Bacteria</taxon>
        <taxon>Pseudomonadati</taxon>
        <taxon>Pseudomonadota</taxon>
        <taxon>Betaproteobacteria</taxon>
        <taxon>Burkholderiales</taxon>
        <taxon>Comamonadaceae</taxon>
        <taxon>Rhodoferax</taxon>
    </lineage>
</organism>
<evidence type="ECO:0000313" key="1">
    <source>
        <dbReference type="EMBL" id="BCO26885.1"/>
    </source>
</evidence>
<protein>
    <submittedName>
        <fullName evidence="1">Uncharacterized protein</fullName>
    </submittedName>
</protein>
<name>A0ABN6D4H4_9BURK</name>
<dbReference type="EMBL" id="AP024238">
    <property type="protein sequence ID" value="BCO26885.1"/>
    <property type="molecule type" value="Genomic_DNA"/>
</dbReference>
<dbReference type="Proteomes" id="UP000824366">
    <property type="component" value="Chromosome"/>
</dbReference>